<feature type="domain" description="Dihydroprymidine dehydrogenase" evidence="3">
    <location>
        <begin position="157"/>
        <end position="233"/>
    </location>
</feature>
<evidence type="ECO:0000259" key="1">
    <source>
        <dbReference type="Pfam" id="PF07992"/>
    </source>
</evidence>
<dbReference type="InterPro" id="IPR028261">
    <property type="entry name" value="DPD_II"/>
</dbReference>
<dbReference type="EMBL" id="DXAQ01000015">
    <property type="protein sequence ID" value="HIZ88482.1"/>
    <property type="molecule type" value="Genomic_DNA"/>
</dbReference>
<reference evidence="4" key="1">
    <citation type="journal article" date="2021" name="PeerJ">
        <title>Extensive microbial diversity within the chicken gut microbiome revealed by metagenomics and culture.</title>
        <authorList>
            <person name="Gilroy R."/>
            <person name="Ravi A."/>
            <person name="Getino M."/>
            <person name="Pursley I."/>
            <person name="Horton D.L."/>
            <person name="Alikhan N.F."/>
            <person name="Baker D."/>
            <person name="Gharbi K."/>
            <person name="Hall N."/>
            <person name="Watson M."/>
            <person name="Adriaenssens E.M."/>
            <person name="Foster-Nyarko E."/>
            <person name="Jarju S."/>
            <person name="Secka A."/>
            <person name="Antonio M."/>
            <person name="Oren A."/>
            <person name="Chaudhuri R.R."/>
            <person name="La Ragione R."/>
            <person name="Hildebrand F."/>
            <person name="Pallen M.J."/>
        </authorList>
    </citation>
    <scope>NUCLEOTIDE SEQUENCE</scope>
    <source>
        <strain evidence="4">ChiW4-1371</strain>
    </source>
</reference>
<accession>A0A9D2GR70</accession>
<dbReference type="Proteomes" id="UP000824176">
    <property type="component" value="Unassembled WGS sequence"/>
</dbReference>
<dbReference type="InterPro" id="IPR037207">
    <property type="entry name" value="Nuop51_4Fe4S-bd_sf"/>
</dbReference>
<dbReference type="GO" id="GO:0051539">
    <property type="term" value="F:4 iron, 4 sulfur cluster binding"/>
    <property type="evidence" value="ECO:0007669"/>
    <property type="project" value="InterPro"/>
</dbReference>
<name>A0A9D2GR70_9BACT</name>
<evidence type="ECO:0000313" key="4">
    <source>
        <dbReference type="EMBL" id="HIZ88482.1"/>
    </source>
</evidence>
<evidence type="ECO:0000259" key="3">
    <source>
        <dbReference type="Pfam" id="PF14691"/>
    </source>
</evidence>
<dbReference type="SUPFAM" id="SSF140490">
    <property type="entry name" value="Nqo1C-terminal domain-like"/>
    <property type="match status" value="1"/>
</dbReference>
<organism evidence="4 5">
    <name type="scientific">Candidatus Mucispirillum faecigallinarum</name>
    <dbReference type="NCBI Taxonomy" id="2838699"/>
    <lineage>
        <taxon>Bacteria</taxon>
        <taxon>Pseudomonadati</taxon>
        <taxon>Deferribacterota</taxon>
        <taxon>Deferribacteres</taxon>
        <taxon>Deferribacterales</taxon>
        <taxon>Mucispirillaceae</taxon>
        <taxon>Mucispirillum</taxon>
    </lineage>
</organism>
<dbReference type="PRINTS" id="PR00419">
    <property type="entry name" value="ADXRDTASE"/>
</dbReference>
<dbReference type="Pfam" id="PF07992">
    <property type="entry name" value="Pyr_redox_2"/>
    <property type="match status" value="1"/>
</dbReference>
<evidence type="ECO:0000313" key="5">
    <source>
        <dbReference type="Proteomes" id="UP000824176"/>
    </source>
</evidence>
<dbReference type="InterPro" id="IPR009051">
    <property type="entry name" value="Helical_ferredxn"/>
</dbReference>
<comment type="caution">
    <text evidence="4">The sequence shown here is derived from an EMBL/GenBank/DDBJ whole genome shotgun (WGS) entry which is preliminary data.</text>
</comment>
<dbReference type="GO" id="GO:0016491">
    <property type="term" value="F:oxidoreductase activity"/>
    <property type="evidence" value="ECO:0007669"/>
    <property type="project" value="InterPro"/>
</dbReference>
<reference evidence="4" key="2">
    <citation type="submission" date="2021-04" db="EMBL/GenBank/DDBJ databases">
        <authorList>
            <person name="Gilroy R."/>
        </authorList>
    </citation>
    <scope>NUCLEOTIDE SEQUENCE</scope>
    <source>
        <strain evidence="4">ChiW4-1371</strain>
    </source>
</reference>
<sequence length="647" mass="73024">MPKVVYGFRKGERLDFRNVQEHDRPETPFIFQDDVNGKQVKLVISWHGFLVYDEGIDIAAAMCKFMRYVSERGCCGRCIPGKNGTTLLADMMEELRGDPKLSKMQEALDLADSIQATSKCSFAPSSVSIVKSFLKEYPEKLHKYQNAPKLDYHFHMSAPCTSACPAHIQIPEFIDELRTKRFLPALSIIREHMPLPGLCGRICPHPCEAVCRRGEVDEPINIMNLKQSAWNYEYFRNHVPNIPEKKAPTGKTCAVIGAGPAGLSAAYYLALMGHQVEVFDKMQEPGGMTAAGIPDFREPREHLRYEANIIRNLGVNIHYNKTLGKEITLEYLKHSYDSVLLAIGAWLPQDPRIADMEQVEGIYNGIDYLEKVSKYEKPFSDSKVIIVGGGNTSIDCARTAVRFNNDVTILYRRTRDEMPAEDYEIKDAEEEGVKFMFLAAPFRAVGENGKLKGIECHKMRLGSPDATGRRSPEIINGENFIIECDYLIPAIGQKTDVSFIHASDGLEITKWNTIVCDEVYFTTSIKGIFAAGDCIDGENTVVRAIGNGKRAAQMMDRYMMSGKPYLEPSEVMEKYLYDNKIFSYGEAPEPPRPIIKRYETEKLPVEERIKSFQEVEQAYDENTAALEARRCLRCMRVGMFATGDYNG</sequence>
<protein>
    <submittedName>
        <fullName evidence="4">FAD-dependent oxidoreductase</fullName>
    </submittedName>
</protein>
<dbReference type="InterPro" id="IPR036188">
    <property type="entry name" value="FAD/NAD-bd_sf"/>
</dbReference>
<dbReference type="Gene3D" id="3.50.50.60">
    <property type="entry name" value="FAD/NAD(P)-binding domain"/>
    <property type="match status" value="2"/>
</dbReference>
<dbReference type="Pfam" id="PF14691">
    <property type="entry name" value="Fer4_20"/>
    <property type="match status" value="1"/>
</dbReference>
<dbReference type="PANTHER" id="PTHR42783:SF3">
    <property type="entry name" value="GLUTAMATE SYNTHASE [NADPH] SMALL CHAIN-RELATED"/>
    <property type="match status" value="1"/>
</dbReference>
<dbReference type="InterPro" id="IPR023753">
    <property type="entry name" value="FAD/NAD-binding_dom"/>
</dbReference>
<dbReference type="Gene3D" id="1.10.1060.10">
    <property type="entry name" value="Alpha-helical ferredoxin"/>
    <property type="match status" value="1"/>
</dbReference>
<dbReference type="InterPro" id="IPR019575">
    <property type="entry name" value="Nuop51_4Fe4S-bd"/>
</dbReference>
<dbReference type="PANTHER" id="PTHR42783">
    <property type="entry name" value="GLUTAMATE SYNTHASE [NADPH] SMALL CHAIN"/>
    <property type="match status" value="1"/>
</dbReference>
<dbReference type="SUPFAM" id="SSF51971">
    <property type="entry name" value="Nucleotide-binding domain"/>
    <property type="match status" value="1"/>
</dbReference>
<feature type="domain" description="FAD/NAD(P)-binding" evidence="1">
    <location>
        <begin position="252"/>
        <end position="548"/>
    </location>
</feature>
<dbReference type="Pfam" id="PF10589">
    <property type="entry name" value="NADH_4Fe-4S"/>
    <property type="match status" value="1"/>
</dbReference>
<dbReference type="AlphaFoldDB" id="A0A9D2GR70"/>
<evidence type="ECO:0000259" key="2">
    <source>
        <dbReference type="Pfam" id="PF10589"/>
    </source>
</evidence>
<gene>
    <name evidence="4" type="ORF">H9804_00925</name>
</gene>
<proteinExistence type="predicted"/>
<dbReference type="SUPFAM" id="SSF46548">
    <property type="entry name" value="alpha-helical ferredoxin"/>
    <property type="match status" value="1"/>
</dbReference>
<feature type="domain" description="NADH-ubiquinone oxidoreductase 51kDa subunit iron-sulphur binding" evidence="2">
    <location>
        <begin position="64"/>
        <end position="142"/>
    </location>
</feature>